<dbReference type="Proteomes" id="UP000321947">
    <property type="component" value="Unassembled WGS sequence"/>
</dbReference>
<feature type="repeat" description="PPR" evidence="2">
    <location>
        <begin position="319"/>
        <end position="353"/>
    </location>
</feature>
<feature type="compositionally biased region" description="Basic and acidic residues" evidence="4">
    <location>
        <begin position="1213"/>
        <end position="1224"/>
    </location>
</feature>
<dbReference type="FunFam" id="1.25.40.10:FF:000285">
    <property type="entry name" value="Pentatricopeptide repeat-containing protein, chloroplastic"/>
    <property type="match status" value="1"/>
</dbReference>
<evidence type="ECO:0000259" key="6">
    <source>
        <dbReference type="Pfam" id="PF23134"/>
    </source>
</evidence>
<dbReference type="InterPro" id="IPR046960">
    <property type="entry name" value="PPR_At4g14850-like_plant"/>
</dbReference>
<dbReference type="SUPFAM" id="SSF48452">
    <property type="entry name" value="TPR-like"/>
    <property type="match status" value="1"/>
</dbReference>
<feature type="compositionally biased region" description="Polar residues" evidence="4">
    <location>
        <begin position="982"/>
        <end position="993"/>
    </location>
</feature>
<dbReference type="InterPro" id="IPR011990">
    <property type="entry name" value="TPR-like_helical_dom_sf"/>
</dbReference>
<dbReference type="GO" id="GO:0003723">
    <property type="term" value="F:RNA binding"/>
    <property type="evidence" value="ECO:0007669"/>
    <property type="project" value="InterPro"/>
</dbReference>
<feature type="coiled-coil region" evidence="3">
    <location>
        <begin position="1133"/>
        <end position="1160"/>
    </location>
</feature>
<feature type="region of interest" description="Disordered" evidence="4">
    <location>
        <begin position="1207"/>
        <end position="1228"/>
    </location>
</feature>
<protein>
    <submittedName>
        <fullName evidence="7">Pentatricopeptide repeat-containing protein</fullName>
    </submittedName>
</protein>
<dbReference type="GO" id="GO:0008270">
    <property type="term" value="F:zinc ion binding"/>
    <property type="evidence" value="ECO:0007669"/>
    <property type="project" value="InterPro"/>
</dbReference>
<dbReference type="PANTHER" id="PTHR47926:SF496">
    <property type="entry name" value="PENTACOTRIPEPTIDE-REPEAT REGION OF PRORP DOMAIN-CONTAINING PROTEIN"/>
    <property type="match status" value="1"/>
</dbReference>
<evidence type="ECO:0000256" key="4">
    <source>
        <dbReference type="SAM" id="MobiDB-lite"/>
    </source>
</evidence>
<keyword evidence="1" id="KW-0677">Repeat</keyword>
<evidence type="ECO:0000256" key="1">
    <source>
        <dbReference type="ARBA" id="ARBA00022737"/>
    </source>
</evidence>
<dbReference type="EMBL" id="SSTD01017768">
    <property type="protein sequence ID" value="TYJ98884.1"/>
    <property type="molecule type" value="Genomic_DNA"/>
</dbReference>
<feature type="compositionally biased region" description="Low complexity" evidence="4">
    <location>
        <begin position="997"/>
        <end position="1008"/>
    </location>
</feature>
<keyword evidence="3" id="KW-0175">Coiled coil</keyword>
<accession>A0A5D3BIJ5</accession>
<feature type="repeat" description="PPR" evidence="2">
    <location>
        <begin position="452"/>
        <end position="486"/>
    </location>
</feature>
<name>A0A5D3BIJ5_CUCMM</name>
<dbReference type="GO" id="GO:0180022">
    <property type="term" value="C:RQC-trigger complex"/>
    <property type="evidence" value="ECO:0007669"/>
    <property type="project" value="InterPro"/>
</dbReference>
<dbReference type="GO" id="GO:0072344">
    <property type="term" value="P:rescue of stalled ribosome"/>
    <property type="evidence" value="ECO:0007669"/>
    <property type="project" value="InterPro"/>
</dbReference>
<dbReference type="InterPro" id="IPR009349">
    <property type="entry name" value="TRIP4/RQT4_C2HC5_Znf"/>
</dbReference>
<dbReference type="InterPro" id="IPR056993">
    <property type="entry name" value="TRIP4_3rd_dom"/>
</dbReference>
<dbReference type="FunFam" id="1.25.40.10:FF:001093">
    <property type="entry name" value="Pentatricopeptide repeat-containing protein At2g34400"/>
    <property type="match status" value="1"/>
</dbReference>
<reference evidence="7 8" key="1">
    <citation type="submission" date="2019-08" db="EMBL/GenBank/DDBJ databases">
        <title>Draft genome sequences of two oriental melons (Cucumis melo L. var makuwa).</title>
        <authorList>
            <person name="Kwon S.-Y."/>
        </authorList>
    </citation>
    <scope>NUCLEOTIDE SEQUENCE [LARGE SCALE GENOMIC DNA]</scope>
    <source>
        <strain evidence="8">cv. Chang Bougi</strain>
        <tissue evidence="7">Leaf</tissue>
    </source>
</reference>
<comment type="caution">
    <text evidence="7">The sequence shown here is derived from an EMBL/GenBank/DDBJ whole genome shotgun (WGS) entry which is preliminary data.</text>
</comment>
<feature type="repeat" description="PPR" evidence="2">
    <location>
        <begin position="752"/>
        <end position="786"/>
    </location>
</feature>
<feature type="repeat" description="PPR" evidence="2">
    <location>
        <begin position="550"/>
        <end position="584"/>
    </location>
</feature>
<feature type="region of interest" description="Disordered" evidence="4">
    <location>
        <begin position="945"/>
        <end position="1014"/>
    </location>
</feature>
<dbReference type="Pfam" id="PF23134">
    <property type="entry name" value="TRIP4_3rd"/>
    <property type="match status" value="1"/>
</dbReference>
<dbReference type="PANTHER" id="PTHR47926">
    <property type="entry name" value="PENTATRICOPEPTIDE REPEAT-CONTAINING PROTEIN"/>
    <property type="match status" value="1"/>
</dbReference>
<dbReference type="PROSITE" id="PS51375">
    <property type="entry name" value="PPR"/>
    <property type="match status" value="6"/>
</dbReference>
<dbReference type="InterPro" id="IPR002885">
    <property type="entry name" value="PPR_rpt"/>
</dbReference>
<dbReference type="AlphaFoldDB" id="A0A5D3BIJ5"/>
<dbReference type="Pfam" id="PF20431">
    <property type="entry name" value="E_motif"/>
    <property type="match status" value="1"/>
</dbReference>
<evidence type="ECO:0000256" key="2">
    <source>
        <dbReference type="PROSITE-ProRule" id="PRU00708"/>
    </source>
</evidence>
<evidence type="ECO:0000256" key="3">
    <source>
        <dbReference type="SAM" id="Coils"/>
    </source>
</evidence>
<dbReference type="Pfam" id="PF06221">
    <property type="entry name" value="zf-C2HC5"/>
    <property type="match status" value="1"/>
</dbReference>
<dbReference type="GO" id="GO:0005634">
    <property type="term" value="C:nucleus"/>
    <property type="evidence" value="ECO:0007669"/>
    <property type="project" value="InterPro"/>
</dbReference>
<organism evidence="7 8">
    <name type="scientific">Cucumis melo var. makuwa</name>
    <name type="common">Oriental melon</name>
    <dbReference type="NCBI Taxonomy" id="1194695"/>
    <lineage>
        <taxon>Eukaryota</taxon>
        <taxon>Viridiplantae</taxon>
        <taxon>Streptophyta</taxon>
        <taxon>Embryophyta</taxon>
        <taxon>Tracheophyta</taxon>
        <taxon>Spermatophyta</taxon>
        <taxon>Magnoliopsida</taxon>
        <taxon>eudicotyledons</taxon>
        <taxon>Gunneridae</taxon>
        <taxon>Pentapetalae</taxon>
        <taxon>rosids</taxon>
        <taxon>fabids</taxon>
        <taxon>Cucurbitales</taxon>
        <taxon>Cucurbitaceae</taxon>
        <taxon>Benincaseae</taxon>
        <taxon>Cucumis</taxon>
    </lineage>
</organism>
<dbReference type="Pfam" id="PF13041">
    <property type="entry name" value="PPR_2"/>
    <property type="match status" value="5"/>
</dbReference>
<sequence>MATSGQWLEKALDDLCKKMETGWGLDKDMISGLVSYCNQMSFIAIQTIVNKTLLSPRRLVSSVATVDNVSNFSFTKIETFAPFNPVRLLNDFVKLGNFSLRNTKVLHAKFLRVTPRIDIYVSNSLLHCYSKSNAMDHALKLFDTILNPNVISWNTIITGFNNNFLHLDSLRIFCWMHYLGFKPNEVTCGSVLSACAAIQATMFGKQVYSLAVRNGFFDNGYVRTVMIDLFAKDSKFLDALRVFHDVDCANVVCWNAIVSAAVTNGEYLMALDLFNRMCSKFLEPNSFTFSSVLTACSALQDLEFGKSVQGRVIKCGGGDVFVETALVSLYAKCGDMDEAVKIFFQMPIRNVVSWTVIMSGFVQNNDYLMVIKIFEDLRKIGEEINSYTVTTLLRACANPGMRKEATQLHSWILKAGFSSQAEVVAALIIMYSKIGAIDLSLMVFREMDNHRNLSSWTAMILSLAKNNDKEEASDLFRKMLREKMEPDSVCTSTLLSLTDCITFGRQIHCYTLKTELIFNVSVGSSLFTMYSKCGHLKEAFQVFENMPEKDNVSWTLMISCFSEHGFAREAIQLFREMLFEECVPDGTSLSAVLTACYALPSIQLGREIHGYSIRVGLSENVSFGSSLVTMYSKCGNLALARRVFETLPQKDDIVCSSLVSGYAQQKCIKEALLLFRSLLVAGLAIDPFSISSILGGIALLKRPAIGTQIHALIVKVGLEKDVSVGSSLVMVYSRCGSIEDCCKAFGQIGKPDLIGWTSMIVSYAQHGKGAEALCAYELMKKEGFKPDPVTFVGVLSACSHNGLVDEAYFHLNSMVEDYGIQPGCRHYACLVDLLGRCGKLKEAEELINHMPIEPDALIWGTLLAACKVHGDIELGKLAARKVMELNPGDTGAYVSLSNICADMGLWEENIIGQEVGKSVINEYLRLRGHSDLCSKTLDVPTSTLHTYVKPPSHEGSFGGSKKPVKTPKTISISSKEIEPKKATSSSNVDSQVSLDPRNSSSGKGNQSSSRKKKATKVVSLAEAAKGSIVFQQGKPCSCQARRHRLVSNCLSCGKIVCEQEGEGPCSFCGSLVLREGSTYAGMDEGFTPLSDAEAAAEAYAKRLVEYDRNSAARTSVIDDQSDYYQIEGNSWLSNEEKELLRKKQEEIEEAERAKRNKVVVTFDLVGRKVLLNEDDSSELESHTNILRRADEREVNRIKPNPSLQIHPVFLDPGPREKSTKDRNSNKAVSKKGICLEITGRVQHDSNELKHFMIENELETSFR</sequence>
<evidence type="ECO:0000313" key="7">
    <source>
        <dbReference type="EMBL" id="TYJ98884.1"/>
    </source>
</evidence>
<feature type="repeat" description="PPR" evidence="2">
    <location>
        <begin position="118"/>
        <end position="152"/>
    </location>
</feature>
<evidence type="ECO:0000259" key="5">
    <source>
        <dbReference type="Pfam" id="PF06221"/>
    </source>
</evidence>
<feature type="domain" description="Activating signal cointegrator 1 third" evidence="6">
    <location>
        <begin position="1119"/>
        <end position="1170"/>
    </location>
</feature>
<evidence type="ECO:0000313" key="8">
    <source>
        <dbReference type="Proteomes" id="UP000321947"/>
    </source>
</evidence>
<feature type="repeat" description="PPR" evidence="2">
    <location>
        <begin position="250"/>
        <end position="284"/>
    </location>
</feature>
<proteinExistence type="predicted"/>
<dbReference type="InterPro" id="IPR046848">
    <property type="entry name" value="E_motif"/>
</dbReference>
<feature type="domain" description="TRIP4/RQT4 C2HC5-type zinc finger" evidence="5">
    <location>
        <begin position="1034"/>
        <end position="1074"/>
    </location>
</feature>
<dbReference type="GO" id="GO:0009451">
    <property type="term" value="P:RNA modification"/>
    <property type="evidence" value="ECO:0007669"/>
    <property type="project" value="InterPro"/>
</dbReference>
<dbReference type="Pfam" id="PF01535">
    <property type="entry name" value="PPR"/>
    <property type="match status" value="5"/>
</dbReference>
<dbReference type="Gene3D" id="1.25.40.10">
    <property type="entry name" value="Tetratricopeptide repeat domain"/>
    <property type="match status" value="8"/>
</dbReference>
<gene>
    <name evidence="7" type="ORF">E5676_scaffold248G00800</name>
</gene>
<dbReference type="NCBIfam" id="TIGR00756">
    <property type="entry name" value="PPR"/>
    <property type="match status" value="4"/>
</dbReference>
<dbReference type="FunFam" id="1.25.40.10:FF:000344">
    <property type="entry name" value="Pentatricopeptide repeat-containing protein"/>
    <property type="match status" value="1"/>
</dbReference>